<dbReference type="Gene3D" id="3.30.1240.10">
    <property type="match status" value="1"/>
</dbReference>
<evidence type="ECO:0000313" key="2">
    <source>
        <dbReference type="Proteomes" id="UP000620075"/>
    </source>
</evidence>
<dbReference type="EMBL" id="JAEKNQ010000021">
    <property type="protein sequence ID" value="MBJ7602585.1"/>
    <property type="molecule type" value="Genomic_DNA"/>
</dbReference>
<dbReference type="PANTHER" id="PTHR10000:SF8">
    <property type="entry name" value="HAD SUPERFAMILY HYDROLASE-LIKE, TYPE 3"/>
    <property type="match status" value="1"/>
</dbReference>
<dbReference type="GO" id="GO:0016791">
    <property type="term" value="F:phosphatase activity"/>
    <property type="evidence" value="ECO:0007669"/>
    <property type="project" value="TreeGrafter"/>
</dbReference>
<evidence type="ECO:0000313" key="1">
    <source>
        <dbReference type="EMBL" id="MBJ7602585.1"/>
    </source>
</evidence>
<keyword evidence="1" id="KW-0378">Hydrolase</keyword>
<dbReference type="GO" id="GO:0000287">
    <property type="term" value="F:magnesium ion binding"/>
    <property type="evidence" value="ECO:0007669"/>
    <property type="project" value="TreeGrafter"/>
</dbReference>
<protein>
    <submittedName>
        <fullName evidence="1">HAD family hydrolase</fullName>
    </submittedName>
</protein>
<dbReference type="SFLD" id="SFLDS00003">
    <property type="entry name" value="Haloacid_Dehalogenase"/>
    <property type="match status" value="1"/>
</dbReference>
<dbReference type="PANTHER" id="PTHR10000">
    <property type="entry name" value="PHOSPHOSERINE PHOSPHATASE"/>
    <property type="match status" value="1"/>
</dbReference>
<dbReference type="Pfam" id="PF08282">
    <property type="entry name" value="Hydrolase_3"/>
    <property type="match status" value="1"/>
</dbReference>
<name>A0A934N6J3_9BACT</name>
<dbReference type="AlphaFoldDB" id="A0A934N6J3"/>
<sequence length="269" mass="28855">MEGSLIRRLLLALDLDGTVISADLQLDQRDVDAIGSAQAAGMIVVACTGRPFPGAEPWLRRLDLRGPCACYQGAQVRSASGEMLFDQGVPRALGLEVIQFCRERDLHVQAYRDDRLLVERDRPEAHQYANHAGMAINVVGDLGEAMDATTPKLVLVASPQRCEELLPEVRRRWAGGLEIATSLPNFMEFTLAGADKARALEFVCRHFGISQSESVAVGDGRNDCSMLEWAALSYAVQGAPVEVLEAAGGRTIGPPGTGGIASLIQGLMA</sequence>
<gene>
    <name evidence="1" type="ORF">JF888_05255</name>
</gene>
<dbReference type="SFLD" id="SFLDG01140">
    <property type="entry name" value="C2.B:_Phosphomannomutase_and_P"/>
    <property type="match status" value="1"/>
</dbReference>
<organism evidence="1 2">
    <name type="scientific">Candidatus Dormiibacter inghamiae</name>
    <dbReference type="NCBI Taxonomy" id="3127013"/>
    <lineage>
        <taxon>Bacteria</taxon>
        <taxon>Bacillati</taxon>
        <taxon>Candidatus Dormiibacterota</taxon>
        <taxon>Candidatus Dormibacteria</taxon>
        <taxon>Candidatus Dormibacterales</taxon>
        <taxon>Candidatus Dormibacteraceae</taxon>
        <taxon>Candidatus Dormiibacter</taxon>
    </lineage>
</organism>
<dbReference type="Proteomes" id="UP000620075">
    <property type="component" value="Unassembled WGS sequence"/>
</dbReference>
<dbReference type="NCBIfam" id="TIGR01484">
    <property type="entry name" value="HAD-SF-IIB"/>
    <property type="match status" value="1"/>
</dbReference>
<dbReference type="InterPro" id="IPR000150">
    <property type="entry name" value="Cof"/>
</dbReference>
<comment type="caution">
    <text evidence="1">The sequence shown here is derived from an EMBL/GenBank/DDBJ whole genome shotgun (WGS) entry which is preliminary data.</text>
</comment>
<proteinExistence type="predicted"/>
<dbReference type="SUPFAM" id="SSF56784">
    <property type="entry name" value="HAD-like"/>
    <property type="match status" value="1"/>
</dbReference>
<dbReference type="InterPro" id="IPR023214">
    <property type="entry name" value="HAD_sf"/>
</dbReference>
<accession>A0A934N6J3</accession>
<dbReference type="InterPro" id="IPR036412">
    <property type="entry name" value="HAD-like_sf"/>
</dbReference>
<dbReference type="NCBIfam" id="TIGR00099">
    <property type="entry name" value="Cof-subfamily"/>
    <property type="match status" value="1"/>
</dbReference>
<reference evidence="1 2" key="1">
    <citation type="submission" date="2020-10" db="EMBL/GenBank/DDBJ databases">
        <title>Ca. Dormibacterota MAGs.</title>
        <authorList>
            <person name="Montgomery K."/>
        </authorList>
    </citation>
    <scope>NUCLEOTIDE SEQUENCE [LARGE SCALE GENOMIC DNA]</scope>
    <source>
        <strain evidence="1">SC8811_S16_3</strain>
    </source>
</reference>
<dbReference type="GO" id="GO:0005829">
    <property type="term" value="C:cytosol"/>
    <property type="evidence" value="ECO:0007669"/>
    <property type="project" value="TreeGrafter"/>
</dbReference>
<dbReference type="Gene3D" id="3.40.50.1000">
    <property type="entry name" value="HAD superfamily/HAD-like"/>
    <property type="match status" value="1"/>
</dbReference>
<dbReference type="InterPro" id="IPR006379">
    <property type="entry name" value="HAD-SF_hydro_IIB"/>
</dbReference>